<dbReference type="GO" id="GO:0002181">
    <property type="term" value="P:cytoplasmic translation"/>
    <property type="evidence" value="ECO:0007669"/>
    <property type="project" value="TreeGrafter"/>
</dbReference>
<evidence type="ECO:0000256" key="4">
    <source>
        <dbReference type="HAMAP-Rule" id="MF_01365"/>
    </source>
</evidence>
<dbReference type="InterPro" id="IPR002358">
    <property type="entry name" value="Ribosomal_uL6_CS"/>
</dbReference>
<reference evidence="8 9" key="1">
    <citation type="journal article" date="2016" name="Nat. Commun.">
        <title>Thousands of microbial genomes shed light on interconnected biogeochemical processes in an aquifer system.</title>
        <authorList>
            <person name="Anantharaman K."/>
            <person name="Brown C.T."/>
            <person name="Hug L.A."/>
            <person name="Sharon I."/>
            <person name="Castelle C.J."/>
            <person name="Probst A.J."/>
            <person name="Thomas B.C."/>
            <person name="Singh A."/>
            <person name="Wilkins M.J."/>
            <person name="Karaoz U."/>
            <person name="Brodie E.L."/>
            <person name="Williams K.H."/>
            <person name="Hubbard S.S."/>
            <person name="Banfield J.F."/>
        </authorList>
    </citation>
    <scope>NUCLEOTIDE SEQUENCE [LARGE SCALE GENOMIC DNA]</scope>
</reference>
<dbReference type="SUPFAM" id="SSF56053">
    <property type="entry name" value="Ribosomal protein L6"/>
    <property type="match status" value="2"/>
</dbReference>
<dbReference type="PANTHER" id="PTHR11655">
    <property type="entry name" value="60S/50S RIBOSOMAL PROTEIN L6/L9"/>
    <property type="match status" value="1"/>
</dbReference>
<dbReference type="GO" id="GO:0003735">
    <property type="term" value="F:structural constituent of ribosome"/>
    <property type="evidence" value="ECO:0007669"/>
    <property type="project" value="UniProtKB-UniRule"/>
</dbReference>
<evidence type="ECO:0000256" key="6">
    <source>
        <dbReference type="RuleBase" id="RU003870"/>
    </source>
</evidence>
<keyword evidence="4 6" id="KW-0699">rRNA-binding</keyword>
<dbReference type="Proteomes" id="UP000178759">
    <property type="component" value="Unassembled WGS sequence"/>
</dbReference>
<name>A0A1F6AHU1_9BACT</name>
<dbReference type="PROSITE" id="PS00525">
    <property type="entry name" value="RIBOSOMAL_L6_1"/>
    <property type="match status" value="1"/>
</dbReference>
<dbReference type="AlphaFoldDB" id="A0A1F6AHU1"/>
<dbReference type="PANTHER" id="PTHR11655:SF14">
    <property type="entry name" value="LARGE RIBOSOMAL SUBUNIT PROTEIN UL6M"/>
    <property type="match status" value="1"/>
</dbReference>
<comment type="subunit">
    <text evidence="4">Part of the 50S ribosomal subunit.</text>
</comment>
<dbReference type="Pfam" id="PF00347">
    <property type="entry name" value="Ribosomal_L6"/>
    <property type="match status" value="2"/>
</dbReference>
<comment type="caution">
    <text evidence="8">The sequence shown here is derived from an EMBL/GenBank/DDBJ whole genome shotgun (WGS) entry which is preliminary data.</text>
</comment>
<evidence type="ECO:0000313" key="8">
    <source>
        <dbReference type="EMBL" id="OGG24294.1"/>
    </source>
</evidence>
<dbReference type="InterPro" id="IPR020040">
    <property type="entry name" value="Ribosomal_uL6_a/b-dom"/>
</dbReference>
<evidence type="ECO:0000259" key="7">
    <source>
        <dbReference type="Pfam" id="PF00347"/>
    </source>
</evidence>
<gene>
    <name evidence="4" type="primary">rplF</name>
    <name evidence="8" type="ORF">A3A79_03860</name>
</gene>
<keyword evidence="3 4" id="KW-0687">Ribonucleoprotein</keyword>
<dbReference type="NCBIfam" id="TIGR03654">
    <property type="entry name" value="L6_bact"/>
    <property type="match status" value="1"/>
</dbReference>
<dbReference type="InterPro" id="IPR036789">
    <property type="entry name" value="Ribosomal_uL6-like_a/b-dom_sf"/>
</dbReference>
<keyword evidence="2 4" id="KW-0689">Ribosomal protein</keyword>
<evidence type="ECO:0000313" key="9">
    <source>
        <dbReference type="Proteomes" id="UP000178759"/>
    </source>
</evidence>
<proteinExistence type="inferred from homology"/>
<evidence type="ECO:0000256" key="5">
    <source>
        <dbReference type="RuleBase" id="RU003869"/>
    </source>
</evidence>
<keyword evidence="4 6" id="KW-0694">RNA-binding</keyword>
<organism evidence="8 9">
    <name type="scientific">Candidatus Gottesmanbacteria bacterium RIFCSPLOWO2_01_FULL_43_11b</name>
    <dbReference type="NCBI Taxonomy" id="1798392"/>
    <lineage>
        <taxon>Bacteria</taxon>
        <taxon>Candidatus Gottesmaniibacteriota</taxon>
    </lineage>
</organism>
<sequence length="189" mass="19770">MSRIGNTPIQIPSTVTVTKDGKITTVKGPKGELSITVPIGVTVIIGEKEVKIESKGADKKSRAIHGFVRSKINNDVVGVTKEWSKTLELSGVGYRANITGSDLVLTIGFSHPVTIHPPQGITFSVVEGKIVVSGIDKHLVGQIAANVRAMKKPEPYKGKGILYSGEHIRKKAGKAAKAVGGALGTAGGK</sequence>
<dbReference type="STRING" id="1798392.A3A79_03860"/>
<dbReference type="GO" id="GO:0019843">
    <property type="term" value="F:rRNA binding"/>
    <property type="evidence" value="ECO:0007669"/>
    <property type="project" value="UniProtKB-UniRule"/>
</dbReference>
<feature type="domain" description="Large ribosomal subunit protein uL6 alpha-beta" evidence="7">
    <location>
        <begin position="11"/>
        <end position="81"/>
    </location>
</feature>
<dbReference type="PIRSF" id="PIRSF002162">
    <property type="entry name" value="Ribosomal_L6"/>
    <property type="match status" value="1"/>
</dbReference>
<dbReference type="HAMAP" id="MF_01365_B">
    <property type="entry name" value="Ribosomal_uL6_B"/>
    <property type="match status" value="1"/>
</dbReference>
<dbReference type="GO" id="GO:0022625">
    <property type="term" value="C:cytosolic large ribosomal subunit"/>
    <property type="evidence" value="ECO:0007669"/>
    <property type="project" value="UniProtKB-UniRule"/>
</dbReference>
<evidence type="ECO:0000256" key="1">
    <source>
        <dbReference type="ARBA" id="ARBA00009356"/>
    </source>
</evidence>
<dbReference type="InterPro" id="IPR000702">
    <property type="entry name" value="Ribosomal_uL6-like"/>
</dbReference>
<dbReference type="PRINTS" id="PR00059">
    <property type="entry name" value="RIBOSOMALL6"/>
</dbReference>
<dbReference type="EMBL" id="MFJV01000001">
    <property type="protein sequence ID" value="OGG24294.1"/>
    <property type="molecule type" value="Genomic_DNA"/>
</dbReference>
<evidence type="ECO:0000256" key="3">
    <source>
        <dbReference type="ARBA" id="ARBA00023274"/>
    </source>
</evidence>
<comment type="function">
    <text evidence="4 6">This protein binds to the 23S rRNA, and is important in its secondary structure. It is located near the subunit interface in the base of the L7/L12 stalk, and near the tRNA binding site of the peptidyltransferase center.</text>
</comment>
<dbReference type="InterPro" id="IPR019906">
    <property type="entry name" value="Ribosomal_uL6_bac-type"/>
</dbReference>
<protein>
    <recommendedName>
        <fullName evidence="4">Large ribosomal subunit protein uL6</fullName>
    </recommendedName>
</protein>
<comment type="similarity">
    <text evidence="1 4 5">Belongs to the universal ribosomal protein uL6 family.</text>
</comment>
<evidence type="ECO:0000256" key="2">
    <source>
        <dbReference type="ARBA" id="ARBA00022980"/>
    </source>
</evidence>
<dbReference type="Gene3D" id="3.90.930.12">
    <property type="entry name" value="Ribosomal protein L6, alpha-beta domain"/>
    <property type="match status" value="2"/>
</dbReference>
<dbReference type="FunFam" id="3.90.930.12:FF:000001">
    <property type="entry name" value="50S ribosomal protein L6"/>
    <property type="match status" value="1"/>
</dbReference>
<accession>A0A1F6AHU1</accession>
<feature type="domain" description="Large ribosomal subunit protein uL6 alpha-beta" evidence="7">
    <location>
        <begin position="91"/>
        <end position="163"/>
    </location>
</feature>